<sequence>MNYSKFTLADLLSDPYFCEWAATPTPATNLFWQTWLMEHPEKKELITQAQLIVRSIDFEKTPEAEIDDEKILYRIKATLQKDREKALEIPASQDKPNTNPEAHRSFASKQAFLGRWTSLAAAFAGTLFVASIVYFFITQYQNTDVSYRTAYGETKTVVLPDSSEILLNGNSSLRFSANWQTENTREVWLTGEAYFHVQEIAQRQGIAPTSDNPDNDNLIKFVVHTDALDIEVVGTQFNVNTRREKTEVVLSSGKVRLKIEDQDELVMEPGEMVGYSQQDHQIVRKVVNPEVYASWKNNHLIFDEVPLQKVAEILKDTYGIEVVFEDEQLSEKVLKGVFPSDNVDVLLAALSDIYHIRISKTERKIIFHKE</sequence>
<dbReference type="PANTHER" id="PTHR30273">
    <property type="entry name" value="PERIPLASMIC SIGNAL SENSOR AND SIGMA FACTOR ACTIVATOR FECR-RELATED"/>
    <property type="match status" value="1"/>
</dbReference>
<dbReference type="InterPro" id="IPR006860">
    <property type="entry name" value="FecR"/>
</dbReference>
<feature type="transmembrane region" description="Helical" evidence="1">
    <location>
        <begin position="116"/>
        <end position="137"/>
    </location>
</feature>
<feature type="domain" description="Protein FecR C-terminal" evidence="3">
    <location>
        <begin position="300"/>
        <end position="366"/>
    </location>
</feature>
<organism evidence="4">
    <name type="scientific">Roseihalotalea indica</name>
    <dbReference type="NCBI Taxonomy" id="2867963"/>
    <lineage>
        <taxon>Bacteria</taxon>
        <taxon>Pseudomonadati</taxon>
        <taxon>Bacteroidota</taxon>
        <taxon>Cytophagia</taxon>
        <taxon>Cytophagales</taxon>
        <taxon>Catalimonadaceae</taxon>
        <taxon>Roseihalotalea</taxon>
    </lineage>
</organism>
<dbReference type="InterPro" id="IPR032508">
    <property type="entry name" value="FecR_C"/>
</dbReference>
<dbReference type="GO" id="GO:0016989">
    <property type="term" value="F:sigma factor antagonist activity"/>
    <property type="evidence" value="ECO:0007669"/>
    <property type="project" value="TreeGrafter"/>
</dbReference>
<protein>
    <submittedName>
        <fullName evidence="4">FecR domain-containing protein</fullName>
    </submittedName>
</protein>
<dbReference type="Pfam" id="PF04773">
    <property type="entry name" value="FecR"/>
    <property type="match status" value="1"/>
</dbReference>
<name>A0AA49GR79_9BACT</name>
<reference evidence="4" key="2">
    <citation type="journal article" date="2024" name="Antonie Van Leeuwenhoek">
        <title>Roseihalotalea indica gen. nov., sp. nov., a halophilic Bacteroidetes from mesopelagic Southwest Indian Ocean with higher carbohydrate metabolic potential.</title>
        <authorList>
            <person name="Chen B."/>
            <person name="Zhang M."/>
            <person name="Lin D."/>
            <person name="Ye J."/>
            <person name="Tang K."/>
        </authorList>
    </citation>
    <scope>NUCLEOTIDE SEQUENCE</scope>
    <source>
        <strain evidence="4">TK19036</strain>
    </source>
</reference>
<reference evidence="4" key="1">
    <citation type="journal article" date="2023" name="Comput. Struct. Biotechnol. J.">
        <title>Discovery of a novel marine Bacteroidetes with a rich repertoire of carbohydrate-active enzymes.</title>
        <authorList>
            <person name="Chen B."/>
            <person name="Liu G."/>
            <person name="Chen Q."/>
            <person name="Wang H."/>
            <person name="Liu L."/>
            <person name="Tang K."/>
        </authorList>
    </citation>
    <scope>NUCLEOTIDE SEQUENCE</scope>
    <source>
        <strain evidence="4">TK19036</strain>
    </source>
</reference>
<dbReference type="Gene3D" id="3.55.50.30">
    <property type="match status" value="1"/>
</dbReference>
<keyword evidence="1" id="KW-0472">Membrane</keyword>
<evidence type="ECO:0000256" key="1">
    <source>
        <dbReference type="SAM" id="Phobius"/>
    </source>
</evidence>
<proteinExistence type="predicted"/>
<feature type="domain" description="FecR protein" evidence="2">
    <location>
        <begin position="147"/>
        <end position="256"/>
    </location>
</feature>
<dbReference type="PIRSF" id="PIRSF018266">
    <property type="entry name" value="FecR"/>
    <property type="match status" value="1"/>
</dbReference>
<gene>
    <name evidence="4" type="ORF">K4G66_09895</name>
</gene>
<dbReference type="PANTHER" id="PTHR30273:SF2">
    <property type="entry name" value="PROTEIN FECR"/>
    <property type="match status" value="1"/>
</dbReference>
<dbReference type="Pfam" id="PF16344">
    <property type="entry name" value="FecR_C"/>
    <property type="match status" value="1"/>
</dbReference>
<keyword evidence="1" id="KW-0812">Transmembrane</keyword>
<evidence type="ECO:0000313" key="4">
    <source>
        <dbReference type="EMBL" id="WKN39013.1"/>
    </source>
</evidence>
<keyword evidence="1" id="KW-1133">Transmembrane helix</keyword>
<accession>A0AA49GR79</accession>
<dbReference type="Gene3D" id="2.60.120.1440">
    <property type="match status" value="1"/>
</dbReference>
<dbReference type="InterPro" id="IPR012373">
    <property type="entry name" value="Ferrdict_sens_TM"/>
</dbReference>
<dbReference type="AlphaFoldDB" id="A0AA49GR79"/>
<evidence type="ECO:0000259" key="3">
    <source>
        <dbReference type="Pfam" id="PF16344"/>
    </source>
</evidence>
<evidence type="ECO:0000259" key="2">
    <source>
        <dbReference type="Pfam" id="PF04773"/>
    </source>
</evidence>
<dbReference type="EMBL" id="CP120682">
    <property type="protein sequence ID" value="WKN39013.1"/>
    <property type="molecule type" value="Genomic_DNA"/>
</dbReference>